<dbReference type="KEGG" id="scn:Solca_2160"/>
<keyword evidence="3" id="KW-1185">Reference proteome</keyword>
<dbReference type="eggNOG" id="ENOG5032Z3H">
    <property type="taxonomic scope" value="Bacteria"/>
</dbReference>
<dbReference type="STRING" id="929556.Solca_2160"/>
<dbReference type="HOGENOM" id="CLU_110138_0_0_10"/>
<evidence type="ECO:0000313" key="2">
    <source>
        <dbReference type="EMBL" id="AFD07213.1"/>
    </source>
</evidence>
<dbReference type="OrthoDB" id="7560784at2"/>
<organism evidence="2 3">
    <name type="scientific">Solitalea canadensis (strain ATCC 29591 / DSM 3403 / JCM 21819 / LMG 8368 / NBRC 15130 / NCIMB 12057 / USAM 9D)</name>
    <name type="common">Flexibacter canadensis</name>
    <dbReference type="NCBI Taxonomy" id="929556"/>
    <lineage>
        <taxon>Bacteria</taxon>
        <taxon>Pseudomonadati</taxon>
        <taxon>Bacteroidota</taxon>
        <taxon>Sphingobacteriia</taxon>
        <taxon>Sphingobacteriales</taxon>
        <taxon>Sphingobacteriaceae</taxon>
        <taxon>Solitalea</taxon>
    </lineage>
</organism>
<feature type="domain" description="Pvc16 N-terminal" evidence="1">
    <location>
        <begin position="7"/>
        <end position="177"/>
    </location>
</feature>
<gene>
    <name evidence="2" type="ordered locus">Solca_2160</name>
</gene>
<proteinExistence type="predicted"/>
<accession>H8KUA1</accession>
<reference evidence="2" key="1">
    <citation type="submission" date="2012-02" db="EMBL/GenBank/DDBJ databases">
        <title>The complete genome of Solitalea canadensis DSM 3403.</title>
        <authorList>
            <consortium name="US DOE Joint Genome Institute (JGI-PGF)"/>
            <person name="Lucas S."/>
            <person name="Copeland A."/>
            <person name="Lapidus A."/>
            <person name="Glavina del Rio T."/>
            <person name="Dalin E."/>
            <person name="Tice H."/>
            <person name="Bruce D."/>
            <person name="Goodwin L."/>
            <person name="Pitluck S."/>
            <person name="Peters L."/>
            <person name="Ovchinnikova G."/>
            <person name="Lu M."/>
            <person name="Kyrpides N."/>
            <person name="Mavromatis K."/>
            <person name="Ivanova N."/>
            <person name="Brettin T."/>
            <person name="Detter J.C."/>
            <person name="Han C."/>
            <person name="Larimer F."/>
            <person name="Land M."/>
            <person name="Hauser L."/>
            <person name="Markowitz V."/>
            <person name="Cheng J.-F."/>
            <person name="Hugenholtz P."/>
            <person name="Woyke T."/>
            <person name="Wu D."/>
            <person name="Spring S."/>
            <person name="Schroeder M."/>
            <person name="Kopitz M."/>
            <person name="Brambilla E."/>
            <person name="Klenk H.-P."/>
            <person name="Eisen J.A."/>
        </authorList>
    </citation>
    <scope>NUCLEOTIDE SEQUENCE</scope>
    <source>
        <strain evidence="2">DSM 3403</strain>
    </source>
</reference>
<dbReference type="InterPro" id="IPR025351">
    <property type="entry name" value="Pvc16_N"/>
</dbReference>
<evidence type="ECO:0000259" key="1">
    <source>
        <dbReference type="Pfam" id="PF14065"/>
    </source>
</evidence>
<name>H8KUA1_SOLCM</name>
<dbReference type="Proteomes" id="UP000007590">
    <property type="component" value="Chromosome"/>
</dbReference>
<sequence>MIFPAVNIIQQELSNELSSFPVTVDLGNITEIVNDLSNGANSDIIISLINIEENRISRELDYYVKKDNTILKKNPAIHLYFTLLFTSVKPTSAYGMSLQNLQHVIEFFQKKFVFDHSNTPALHPNIEKLILEMVTLNLQQLHEIWSVLGGKYYPSVMYRVRMVTIDSITDMEGPPVKEIILNF</sequence>
<dbReference type="RefSeq" id="WP_014680440.1">
    <property type="nucleotide sequence ID" value="NC_017770.1"/>
</dbReference>
<protein>
    <recommendedName>
        <fullName evidence="1">Pvc16 N-terminal domain-containing protein</fullName>
    </recommendedName>
</protein>
<dbReference type="EMBL" id="CP003349">
    <property type="protein sequence ID" value="AFD07213.1"/>
    <property type="molecule type" value="Genomic_DNA"/>
</dbReference>
<dbReference type="AlphaFoldDB" id="H8KUA1"/>
<dbReference type="Pfam" id="PF14065">
    <property type="entry name" value="Pvc16_N"/>
    <property type="match status" value="1"/>
</dbReference>
<evidence type="ECO:0000313" key="3">
    <source>
        <dbReference type="Proteomes" id="UP000007590"/>
    </source>
</evidence>